<name>A0A6M6JVW7_9PSEU</name>
<evidence type="ECO:0000259" key="1">
    <source>
        <dbReference type="Pfam" id="PF00561"/>
    </source>
</evidence>
<accession>A0A6M6JVW7</accession>
<dbReference type="PANTHER" id="PTHR46438">
    <property type="entry name" value="ALPHA/BETA-HYDROLASES SUPERFAMILY PROTEIN"/>
    <property type="match status" value="1"/>
</dbReference>
<dbReference type="Proteomes" id="UP000505377">
    <property type="component" value="Chromosome"/>
</dbReference>
<dbReference type="PRINTS" id="PR00111">
    <property type="entry name" value="ABHYDROLASE"/>
</dbReference>
<dbReference type="KEGG" id="pbro:HOP40_17925"/>
<protein>
    <submittedName>
        <fullName evidence="2">Alpha/beta fold hydrolase</fullName>
    </submittedName>
</protein>
<keyword evidence="2" id="KW-0378">Hydrolase</keyword>
<dbReference type="AlphaFoldDB" id="A0A6M6JVW7"/>
<gene>
    <name evidence="2" type="ORF">HOP40_17925</name>
</gene>
<feature type="domain" description="AB hydrolase-1" evidence="1">
    <location>
        <begin position="30"/>
        <end position="261"/>
    </location>
</feature>
<organism evidence="2 3">
    <name type="scientific">Pseudonocardia broussonetiae</name>
    <dbReference type="NCBI Taxonomy" id="2736640"/>
    <lineage>
        <taxon>Bacteria</taxon>
        <taxon>Bacillati</taxon>
        <taxon>Actinomycetota</taxon>
        <taxon>Actinomycetes</taxon>
        <taxon>Pseudonocardiales</taxon>
        <taxon>Pseudonocardiaceae</taxon>
        <taxon>Pseudonocardia</taxon>
    </lineage>
</organism>
<dbReference type="InterPro" id="IPR029058">
    <property type="entry name" value="AB_hydrolase_fold"/>
</dbReference>
<dbReference type="InterPro" id="IPR000073">
    <property type="entry name" value="AB_hydrolase_1"/>
</dbReference>
<evidence type="ECO:0000313" key="2">
    <source>
        <dbReference type="EMBL" id="QJY50709.1"/>
    </source>
</evidence>
<reference evidence="2 3" key="1">
    <citation type="submission" date="2020-05" db="EMBL/GenBank/DDBJ databases">
        <authorList>
            <person name="Mo P."/>
        </authorList>
    </citation>
    <scope>NUCLEOTIDE SEQUENCE [LARGE SCALE GENOMIC DNA]</scope>
    <source>
        <strain evidence="2 3">Gen01</strain>
    </source>
</reference>
<dbReference type="SUPFAM" id="SSF53474">
    <property type="entry name" value="alpha/beta-Hydrolases"/>
    <property type="match status" value="1"/>
</dbReference>
<dbReference type="EMBL" id="CP053564">
    <property type="protein sequence ID" value="QJY50709.1"/>
    <property type="molecule type" value="Genomic_DNA"/>
</dbReference>
<dbReference type="Gene3D" id="3.40.50.1820">
    <property type="entry name" value="alpha/beta hydrolase"/>
    <property type="match status" value="1"/>
</dbReference>
<keyword evidence="3" id="KW-1185">Reference proteome</keyword>
<evidence type="ECO:0000313" key="3">
    <source>
        <dbReference type="Proteomes" id="UP000505377"/>
    </source>
</evidence>
<sequence>MALGAVEHRVHYVDVAPWRTRVLEAGEGEPLVLMPGTGGHLEAYAHNVAALAGRFRVIAYDYPGHGYTTHATADLELDTYVEHLAGLLDALGVERAHLNGESLGGWVAVKFAAAHPGRVGRLVLNTPGGTMASPEVMDRIRGLSQAAADDPSEERIRARLEWLMADPATVTDELVAIRRAIYSRPGFAESMRHILCLQDPDVRRRNMVTDADLAAVPGPALVIWTSDDPSGPAGAGLEMAEKIRGGRFELITDAGHWPQWEQRERFNEVALAFLTGEGTP</sequence>
<dbReference type="GO" id="GO:0016787">
    <property type="term" value="F:hydrolase activity"/>
    <property type="evidence" value="ECO:0007669"/>
    <property type="project" value="UniProtKB-KW"/>
</dbReference>
<proteinExistence type="predicted"/>
<dbReference type="PANTHER" id="PTHR46438:SF11">
    <property type="entry name" value="LIPASE-RELATED"/>
    <property type="match status" value="1"/>
</dbReference>
<dbReference type="Pfam" id="PF00561">
    <property type="entry name" value="Abhydrolase_1"/>
    <property type="match status" value="1"/>
</dbReference>